<dbReference type="InterPro" id="IPR012312">
    <property type="entry name" value="Hemerythrin-like"/>
</dbReference>
<protein>
    <recommendedName>
        <fullName evidence="4">Hemerythrin-like domain-containing protein</fullName>
    </recommendedName>
</protein>
<dbReference type="Pfam" id="PF13596">
    <property type="entry name" value="PAS_10"/>
    <property type="match status" value="1"/>
</dbReference>
<evidence type="ECO:0000259" key="2">
    <source>
        <dbReference type="Pfam" id="PF04282"/>
    </source>
</evidence>
<accession>A0A645BSZ4</accession>
<sequence length="341" mass="38710">MEEVQRLCDVHAAVFKGSIAEIHQQVDPSMIPGHPANTMKAENSFIQTLIDARIKPLLSNRTSKTSVSELADALTDLAKIDIHYSKKENLMFPFLEKYGITAPPKVMWGVDDEIRAQLKEIRTQIEIGQFDAQTENSLNELLVKISEMIYKEENILLPMLVEHMTQAEWKVVDDESSEIGQLVEKLGQWHPIEDKVDKEDSTLAMNQGLITLPSGVFTVDELTSVLNTLPFDITFVDKDDKVKYFSQGSERIFARTKSIIGREVSNCHPPASVHVVEGIVADLKSGKKDHEDFWISMRGQYILIRYFAVRNEQKEYLGVLEVTQNIKPIQEIQGEKRLVNS</sequence>
<feature type="domain" description="DUF438" evidence="2">
    <location>
        <begin position="2"/>
        <end position="20"/>
    </location>
</feature>
<name>A0A645BSZ4_9ZZZZ</name>
<evidence type="ECO:0000259" key="1">
    <source>
        <dbReference type="Pfam" id="PF01814"/>
    </source>
</evidence>
<evidence type="ECO:0008006" key="4">
    <source>
        <dbReference type="Google" id="ProtNLM"/>
    </source>
</evidence>
<organism evidence="3">
    <name type="scientific">bioreactor metagenome</name>
    <dbReference type="NCBI Taxonomy" id="1076179"/>
    <lineage>
        <taxon>unclassified sequences</taxon>
        <taxon>metagenomes</taxon>
        <taxon>ecological metagenomes</taxon>
    </lineage>
</organism>
<dbReference type="AlphaFoldDB" id="A0A645BSZ4"/>
<evidence type="ECO:0000313" key="3">
    <source>
        <dbReference type="EMBL" id="MPM68445.1"/>
    </source>
</evidence>
<gene>
    <name evidence="3" type="ORF">SDC9_115378</name>
</gene>
<dbReference type="InterPro" id="IPR007380">
    <property type="entry name" value="DUF438"/>
</dbReference>
<proteinExistence type="predicted"/>
<dbReference type="SUPFAM" id="SSF55785">
    <property type="entry name" value="PYP-like sensor domain (PAS domain)"/>
    <property type="match status" value="1"/>
</dbReference>
<dbReference type="PANTHER" id="PTHR39966">
    <property type="entry name" value="BLL2471 PROTEIN-RELATED"/>
    <property type="match status" value="1"/>
</dbReference>
<dbReference type="Pfam" id="PF04282">
    <property type="entry name" value="DUF438"/>
    <property type="match status" value="1"/>
</dbReference>
<feature type="domain" description="Hemerythrin-like" evidence="1">
    <location>
        <begin position="35"/>
        <end position="160"/>
    </location>
</feature>
<dbReference type="Pfam" id="PF01814">
    <property type="entry name" value="Hemerythrin"/>
    <property type="match status" value="1"/>
</dbReference>
<reference evidence="3" key="1">
    <citation type="submission" date="2019-08" db="EMBL/GenBank/DDBJ databases">
        <authorList>
            <person name="Kucharzyk K."/>
            <person name="Murdoch R.W."/>
            <person name="Higgins S."/>
            <person name="Loffler F."/>
        </authorList>
    </citation>
    <scope>NUCLEOTIDE SEQUENCE</scope>
</reference>
<dbReference type="Gene3D" id="3.30.450.20">
    <property type="entry name" value="PAS domain"/>
    <property type="match status" value="1"/>
</dbReference>
<dbReference type="PANTHER" id="PTHR39966:SF3">
    <property type="entry name" value="DUF438 DOMAIN-CONTAINING PROTEIN"/>
    <property type="match status" value="1"/>
</dbReference>
<dbReference type="GO" id="GO:0005886">
    <property type="term" value="C:plasma membrane"/>
    <property type="evidence" value="ECO:0007669"/>
    <property type="project" value="TreeGrafter"/>
</dbReference>
<dbReference type="EMBL" id="VSSQ01022262">
    <property type="protein sequence ID" value="MPM68445.1"/>
    <property type="molecule type" value="Genomic_DNA"/>
</dbReference>
<dbReference type="InterPro" id="IPR035965">
    <property type="entry name" value="PAS-like_dom_sf"/>
</dbReference>
<dbReference type="Gene3D" id="1.20.120.520">
    <property type="entry name" value="nmb1532 protein domain like"/>
    <property type="match status" value="1"/>
</dbReference>
<comment type="caution">
    <text evidence="3">The sequence shown here is derived from an EMBL/GenBank/DDBJ whole genome shotgun (WGS) entry which is preliminary data.</text>
</comment>